<name>A0A285V2J2_9HYPH</name>
<evidence type="ECO:0000256" key="1">
    <source>
        <dbReference type="SAM" id="MobiDB-lite"/>
    </source>
</evidence>
<dbReference type="AlphaFoldDB" id="A0A285V2J2"/>
<proteinExistence type="predicted"/>
<gene>
    <name evidence="2" type="ORF">SAMN05892877_1221</name>
    <name evidence="3" type="ORF">SAMN05892877_1471</name>
    <name evidence="4" type="ORF">SAMN05892877_1696</name>
</gene>
<dbReference type="EMBL" id="OBQD01000069">
    <property type="protein sequence ID" value="SOC48449.1"/>
    <property type="molecule type" value="Genomic_DNA"/>
</dbReference>
<evidence type="ECO:0000313" key="3">
    <source>
        <dbReference type="EMBL" id="SOC48269.1"/>
    </source>
</evidence>
<accession>A0A285V2J2</accession>
<feature type="region of interest" description="Disordered" evidence="1">
    <location>
        <begin position="1"/>
        <end position="28"/>
    </location>
</feature>
<evidence type="ECO:0000313" key="2">
    <source>
        <dbReference type="EMBL" id="SOC46308.1"/>
    </source>
</evidence>
<feature type="compositionally biased region" description="Polar residues" evidence="1">
    <location>
        <begin position="16"/>
        <end position="28"/>
    </location>
</feature>
<sequence>MEWMPPPDGIAMCQSDVRQNVTRGESIH</sequence>
<protein>
    <submittedName>
        <fullName evidence="3">Uncharacterized protein</fullName>
    </submittedName>
</protein>
<dbReference type="Proteomes" id="UP000219167">
    <property type="component" value="Unassembled WGS sequence"/>
</dbReference>
<reference evidence="3 5" key="1">
    <citation type="submission" date="2017-08" db="EMBL/GenBank/DDBJ databases">
        <authorList>
            <person name="de Groot N.N."/>
        </authorList>
    </citation>
    <scope>NUCLEOTIDE SEQUENCE [LARGE SCALE GENOMIC DNA]</scope>
    <source>
        <strain evidence="3 5">JC85</strain>
    </source>
</reference>
<keyword evidence="5" id="KW-1185">Reference proteome</keyword>
<dbReference type="EMBL" id="OBQD01000022">
    <property type="protein sequence ID" value="SOC46308.1"/>
    <property type="molecule type" value="Genomic_DNA"/>
</dbReference>
<evidence type="ECO:0000313" key="5">
    <source>
        <dbReference type="Proteomes" id="UP000219167"/>
    </source>
</evidence>
<evidence type="ECO:0000313" key="4">
    <source>
        <dbReference type="EMBL" id="SOC48449.1"/>
    </source>
</evidence>
<organism evidence="3 5">
    <name type="scientific">Rhizobium subbaraonis</name>
    <dbReference type="NCBI Taxonomy" id="908946"/>
    <lineage>
        <taxon>Bacteria</taxon>
        <taxon>Pseudomonadati</taxon>
        <taxon>Pseudomonadota</taxon>
        <taxon>Alphaproteobacteria</taxon>
        <taxon>Hyphomicrobiales</taxon>
        <taxon>Rhizobiaceae</taxon>
        <taxon>Rhizobium/Agrobacterium group</taxon>
        <taxon>Rhizobium</taxon>
    </lineage>
</organism>
<dbReference type="EMBL" id="OBQD01000047">
    <property type="protein sequence ID" value="SOC48269.1"/>
    <property type="molecule type" value="Genomic_DNA"/>
</dbReference>
<feature type="non-terminal residue" evidence="3">
    <location>
        <position position="28"/>
    </location>
</feature>